<dbReference type="Pfam" id="PF00561">
    <property type="entry name" value="Abhydrolase_1"/>
    <property type="match status" value="1"/>
</dbReference>
<protein>
    <recommendedName>
        <fullName evidence="3">AB hydrolase-1 domain-containing protein</fullName>
    </recommendedName>
</protein>
<name>A0AAD6NG94_DREDA</name>
<dbReference type="GO" id="GO:0035965">
    <property type="term" value="P:cardiolipin acyl-chain remodeling"/>
    <property type="evidence" value="ECO:0007669"/>
    <property type="project" value="TreeGrafter"/>
</dbReference>
<dbReference type="InterPro" id="IPR029058">
    <property type="entry name" value="AB_hydrolase_fold"/>
</dbReference>
<feature type="domain" description="AB hydrolase-1" evidence="3">
    <location>
        <begin position="262"/>
        <end position="563"/>
    </location>
</feature>
<dbReference type="PANTHER" id="PTHR42886">
    <property type="entry name" value="RE40534P-RELATED"/>
    <property type="match status" value="1"/>
</dbReference>
<evidence type="ECO:0000259" key="3">
    <source>
        <dbReference type="Pfam" id="PF00561"/>
    </source>
</evidence>
<dbReference type="GO" id="GO:0055088">
    <property type="term" value="P:lipid homeostasis"/>
    <property type="evidence" value="ECO:0007669"/>
    <property type="project" value="TreeGrafter"/>
</dbReference>
<feature type="region of interest" description="Disordered" evidence="2">
    <location>
        <begin position="384"/>
        <end position="420"/>
    </location>
</feature>
<feature type="compositionally biased region" description="Basic and acidic residues" evidence="2">
    <location>
        <begin position="32"/>
        <end position="44"/>
    </location>
</feature>
<keyword evidence="5" id="KW-1185">Reference proteome</keyword>
<reference evidence="4" key="1">
    <citation type="submission" date="2023-01" db="EMBL/GenBank/DDBJ databases">
        <title>The chitinases involved in constricting ring structure development in the nematode-trapping fungus Drechslerella dactyloides.</title>
        <authorList>
            <person name="Wang R."/>
            <person name="Zhang L."/>
            <person name="Tang P."/>
            <person name="Li S."/>
            <person name="Liang L."/>
        </authorList>
    </citation>
    <scope>NUCLEOTIDE SEQUENCE</scope>
    <source>
        <strain evidence="4">YMF1.00031</strain>
    </source>
</reference>
<evidence type="ECO:0000256" key="2">
    <source>
        <dbReference type="SAM" id="MobiDB-lite"/>
    </source>
</evidence>
<dbReference type="GO" id="GO:0004623">
    <property type="term" value="F:phospholipase A2 activity"/>
    <property type="evidence" value="ECO:0007669"/>
    <property type="project" value="TreeGrafter"/>
</dbReference>
<comment type="caution">
    <text evidence="4">The sequence shown here is derived from an EMBL/GenBank/DDBJ whole genome shotgun (WGS) entry which is preliminary data.</text>
</comment>
<dbReference type="Proteomes" id="UP001221413">
    <property type="component" value="Unassembled WGS sequence"/>
</dbReference>
<comment type="similarity">
    <text evidence="1">Belongs to the peptidase S33 family. ABHD4/ABHD5 subfamily.</text>
</comment>
<dbReference type="Gene3D" id="3.40.50.1820">
    <property type="entry name" value="alpha/beta hydrolase"/>
    <property type="match status" value="1"/>
</dbReference>
<evidence type="ECO:0000313" key="5">
    <source>
        <dbReference type="Proteomes" id="UP001221413"/>
    </source>
</evidence>
<feature type="region of interest" description="Disordered" evidence="2">
    <location>
        <begin position="32"/>
        <end position="68"/>
    </location>
</feature>
<accession>A0AAD6NG94</accession>
<dbReference type="PANTHER" id="PTHR42886:SF29">
    <property type="entry name" value="PUMMELIG, ISOFORM A"/>
    <property type="match status" value="1"/>
</dbReference>
<organism evidence="4 5">
    <name type="scientific">Drechslerella dactyloides</name>
    <name type="common">Nematode-trapping fungus</name>
    <name type="synonym">Arthrobotrys dactyloides</name>
    <dbReference type="NCBI Taxonomy" id="74499"/>
    <lineage>
        <taxon>Eukaryota</taxon>
        <taxon>Fungi</taxon>
        <taxon>Dikarya</taxon>
        <taxon>Ascomycota</taxon>
        <taxon>Pezizomycotina</taxon>
        <taxon>Orbiliomycetes</taxon>
        <taxon>Orbiliales</taxon>
        <taxon>Orbiliaceae</taxon>
        <taxon>Drechslerella</taxon>
    </lineage>
</organism>
<evidence type="ECO:0000256" key="1">
    <source>
        <dbReference type="ARBA" id="ARBA00038097"/>
    </source>
</evidence>
<dbReference type="SUPFAM" id="SSF53474">
    <property type="entry name" value="alpha/beta-Hydrolases"/>
    <property type="match status" value="1"/>
</dbReference>
<feature type="compositionally biased region" description="Low complexity" evidence="2">
    <location>
        <begin position="387"/>
        <end position="405"/>
    </location>
</feature>
<proteinExistence type="inferred from homology"/>
<dbReference type="GO" id="GO:0006654">
    <property type="term" value="P:phosphatidic acid biosynthetic process"/>
    <property type="evidence" value="ECO:0007669"/>
    <property type="project" value="TreeGrafter"/>
</dbReference>
<evidence type="ECO:0000313" key="4">
    <source>
        <dbReference type="EMBL" id="KAJ6257017.1"/>
    </source>
</evidence>
<dbReference type="InterPro" id="IPR000073">
    <property type="entry name" value="AB_hydrolase_1"/>
</dbReference>
<gene>
    <name evidence="4" type="ORF">Dda_7900</name>
</gene>
<dbReference type="EMBL" id="JAQGDS010000011">
    <property type="protein sequence ID" value="KAJ6257017.1"/>
    <property type="molecule type" value="Genomic_DNA"/>
</dbReference>
<sequence>MAGAQQKQKRLSQGVVIRRAVRRSLKIKFAPKPEPEAEHLEKNARRLYSGEGKAADLRGDSGGMRTAMQPDDTAMKRRIGIHQFRRLSIVAKIPPRTPFKLLRRQASLASRLLRRPRNLRRNISPRSSSTLAYSYVDTPRRHLAMAMDSADTRAQEPEAERVRLPKNLFPLEYGKAFSQWWSGVTPAAAEASVLQFIPFYSNSLKPAVGHEADKPDHTSPPLESSDDRICASHEVPLSNPKQYLNEFSITRPSCAAAEKHNLVILHGYGAGLGFFYKNFDALSKRAGWSLYALDLLGMGRSARPHFKIHAHDRVEKVREAESFFVDSLEDWRKARGLDKFTLMGHSLGGYLAVCYALKYPNRLEKLILVSPVGVPEDPGAIAAQMPDQESASQAAAHQAETAADANVGTGEHAPPTAGRKRRQYPGWFTYLWESNMVSPFSLVRWGGPLGPRFVSGWTSRRFASLPEAEAEALHMYSYQLFKQKGSGEYALTYLLAPGAFARDPLKNRLSGIRKDLEVVFMYGDGDWMDAHAGREAADAMKRDGGRSRFRVVSGAGHHLYLDNYDEFNRYIERVLADTERERLAR</sequence>
<dbReference type="AlphaFoldDB" id="A0AAD6NG94"/>
<dbReference type="GO" id="GO:0005743">
    <property type="term" value="C:mitochondrial inner membrane"/>
    <property type="evidence" value="ECO:0007669"/>
    <property type="project" value="TreeGrafter"/>
</dbReference>
<dbReference type="GO" id="GO:0042171">
    <property type="term" value="F:lysophosphatidic acid acyltransferase activity"/>
    <property type="evidence" value="ECO:0007669"/>
    <property type="project" value="TreeGrafter"/>
</dbReference>